<protein>
    <submittedName>
        <fullName evidence="2">Uncharacterized protein</fullName>
    </submittedName>
</protein>
<feature type="compositionally biased region" description="Low complexity" evidence="1">
    <location>
        <begin position="76"/>
        <end position="86"/>
    </location>
</feature>
<evidence type="ECO:0000256" key="1">
    <source>
        <dbReference type="SAM" id="MobiDB-lite"/>
    </source>
</evidence>
<dbReference type="AlphaFoldDB" id="A0A645CAV7"/>
<gene>
    <name evidence="2" type="ORF">SDC9_121054</name>
</gene>
<dbReference type="EMBL" id="VSSQ01025736">
    <property type="protein sequence ID" value="MPM74069.1"/>
    <property type="molecule type" value="Genomic_DNA"/>
</dbReference>
<proteinExistence type="predicted"/>
<accession>A0A645CAV7</accession>
<evidence type="ECO:0000313" key="2">
    <source>
        <dbReference type="EMBL" id="MPM74069.1"/>
    </source>
</evidence>
<comment type="caution">
    <text evidence="2">The sequence shown here is derived from an EMBL/GenBank/DDBJ whole genome shotgun (WGS) entry which is preliminary data.</text>
</comment>
<sequence length="181" mass="18650">MITCRSVIMMLVAAETSIGRFAARAPPIALTMLIPTCTNCGRLPRIMFAIPPTVSLSTTVILLKSPPASTSPEVKSPSSDTPSSASVCSCGRSTVPITRCAASEPCLSRCTESSNAPNFSIVSSLSTAPMRFASSVNAAMPSLPLSISGFKSCALFPKSCIASASRSVSFDTCPSASMASQ</sequence>
<reference evidence="2" key="1">
    <citation type="submission" date="2019-08" db="EMBL/GenBank/DDBJ databases">
        <authorList>
            <person name="Kucharzyk K."/>
            <person name="Murdoch R.W."/>
            <person name="Higgins S."/>
            <person name="Loffler F."/>
        </authorList>
    </citation>
    <scope>NUCLEOTIDE SEQUENCE</scope>
</reference>
<name>A0A645CAV7_9ZZZZ</name>
<feature type="region of interest" description="Disordered" evidence="1">
    <location>
        <begin position="66"/>
        <end position="86"/>
    </location>
</feature>
<organism evidence="2">
    <name type="scientific">bioreactor metagenome</name>
    <dbReference type="NCBI Taxonomy" id="1076179"/>
    <lineage>
        <taxon>unclassified sequences</taxon>
        <taxon>metagenomes</taxon>
        <taxon>ecological metagenomes</taxon>
    </lineage>
</organism>